<evidence type="ECO:0000313" key="1">
    <source>
        <dbReference type="EMBL" id="CAJ0568753.1"/>
    </source>
</evidence>
<name>A0AA36CH71_9BILA</name>
<feature type="non-terminal residue" evidence="1">
    <location>
        <position position="195"/>
    </location>
</feature>
<dbReference type="InterPro" id="IPR047155">
    <property type="entry name" value="COMMD4/6/7/8"/>
</dbReference>
<dbReference type="AlphaFoldDB" id="A0AA36CH71"/>
<keyword evidence="2" id="KW-1185">Reference proteome</keyword>
<protein>
    <recommendedName>
        <fullName evidence="3">COMM domain-containing protein 4</fullName>
    </recommendedName>
</protein>
<evidence type="ECO:0000313" key="2">
    <source>
        <dbReference type="Proteomes" id="UP001177023"/>
    </source>
</evidence>
<evidence type="ECO:0008006" key="3">
    <source>
        <dbReference type="Google" id="ProtNLM"/>
    </source>
</evidence>
<dbReference type="PANTHER" id="PTHR16231:SF4">
    <property type="entry name" value="COMM DOMAIN-CONTAINING PROTEIN 4"/>
    <property type="match status" value="1"/>
</dbReference>
<sequence>MHFRFLNGMDCPDWLLAEMAEFSHLSALKFKTLCTIASLSLQEGRKEMNEAETAKYTGQGGVAKEAALRLFFTVRLVLEKAAKAGCSSKDLGMELEQLGVPSEHANQLSKVYAGCYEKLRAKLLAEAPKEPSLHIDRVYEDGSHVNLESTVDGKTEKRTLKMAPPLFSFLLTELDRAAKRIDAYERQPEKTEPES</sequence>
<proteinExistence type="predicted"/>
<dbReference type="PANTHER" id="PTHR16231">
    <property type="entry name" value="COMM DOMAIN-CONTAINING PROTEIN 4-8 FAMILY MEMBER"/>
    <property type="match status" value="1"/>
</dbReference>
<dbReference type="Pfam" id="PF21672">
    <property type="entry name" value="COMM_HN"/>
    <property type="match status" value="1"/>
</dbReference>
<dbReference type="Proteomes" id="UP001177023">
    <property type="component" value="Unassembled WGS sequence"/>
</dbReference>
<organism evidence="1 2">
    <name type="scientific">Mesorhabditis spiculigera</name>
    <dbReference type="NCBI Taxonomy" id="96644"/>
    <lineage>
        <taxon>Eukaryota</taxon>
        <taxon>Metazoa</taxon>
        <taxon>Ecdysozoa</taxon>
        <taxon>Nematoda</taxon>
        <taxon>Chromadorea</taxon>
        <taxon>Rhabditida</taxon>
        <taxon>Rhabditina</taxon>
        <taxon>Rhabditomorpha</taxon>
        <taxon>Rhabditoidea</taxon>
        <taxon>Rhabditidae</taxon>
        <taxon>Mesorhabditinae</taxon>
        <taxon>Mesorhabditis</taxon>
    </lineage>
</organism>
<accession>A0AA36CH71</accession>
<comment type="caution">
    <text evidence="1">The sequence shown here is derived from an EMBL/GenBank/DDBJ whole genome shotgun (WGS) entry which is preliminary data.</text>
</comment>
<dbReference type="EMBL" id="CATQJA010001814">
    <property type="protein sequence ID" value="CAJ0568753.1"/>
    <property type="molecule type" value="Genomic_DNA"/>
</dbReference>
<reference evidence="1" key="1">
    <citation type="submission" date="2023-06" db="EMBL/GenBank/DDBJ databases">
        <authorList>
            <person name="Delattre M."/>
        </authorList>
    </citation>
    <scope>NUCLEOTIDE SEQUENCE</scope>
    <source>
        <strain evidence="1">AF72</strain>
    </source>
</reference>
<gene>
    <name evidence="1" type="ORF">MSPICULIGERA_LOCUS7267</name>
</gene>